<reference evidence="1 2" key="1">
    <citation type="submission" date="2015-04" db="EMBL/GenBank/DDBJ databases">
        <authorList>
            <person name="Syromyatnikov M.Y."/>
            <person name="Popov V.N."/>
        </authorList>
    </citation>
    <scope>NUCLEOTIDE SEQUENCE [LARGE SCALE GENOMIC DNA]</scope>
</reference>
<organism evidence="1 2">
    <name type="scientific">Clunio marinus</name>
    <dbReference type="NCBI Taxonomy" id="568069"/>
    <lineage>
        <taxon>Eukaryota</taxon>
        <taxon>Metazoa</taxon>
        <taxon>Ecdysozoa</taxon>
        <taxon>Arthropoda</taxon>
        <taxon>Hexapoda</taxon>
        <taxon>Insecta</taxon>
        <taxon>Pterygota</taxon>
        <taxon>Neoptera</taxon>
        <taxon>Endopterygota</taxon>
        <taxon>Diptera</taxon>
        <taxon>Nematocera</taxon>
        <taxon>Chironomoidea</taxon>
        <taxon>Chironomidae</taxon>
        <taxon>Clunio</taxon>
    </lineage>
</organism>
<accession>A0A1J1HK82</accession>
<name>A0A1J1HK82_9DIPT</name>
<gene>
    <name evidence="1" type="ORF">CLUMA_CG002228</name>
</gene>
<dbReference type="InterPro" id="IPR043504">
    <property type="entry name" value="Peptidase_S1_PA_chymotrypsin"/>
</dbReference>
<dbReference type="EMBL" id="CVRI01000008">
    <property type="protein sequence ID" value="CRK88437.1"/>
    <property type="molecule type" value="Genomic_DNA"/>
</dbReference>
<sequence>MKSTRTKRHNPSQVSDTVFHQAEQPRILGGLQTNTSCNLIGWGGARVIPPSKSVNIYGQEYCKSGNPQVFCSASSNSSVCEANLASPVICGSDDTVNGFLISESGCESKDDNRLYYHSVSDHADWINKVLSSDFPKDYPNSGTKFEPTFCEVFP</sequence>
<dbReference type="AlphaFoldDB" id="A0A1J1HK82"/>
<evidence type="ECO:0000313" key="2">
    <source>
        <dbReference type="Proteomes" id="UP000183832"/>
    </source>
</evidence>
<proteinExistence type="predicted"/>
<dbReference type="Gene3D" id="2.40.10.10">
    <property type="entry name" value="Trypsin-like serine proteases"/>
    <property type="match status" value="1"/>
</dbReference>
<protein>
    <submittedName>
        <fullName evidence="1">CLUMA_CG002228, isoform A</fullName>
    </submittedName>
</protein>
<evidence type="ECO:0000313" key="1">
    <source>
        <dbReference type="EMBL" id="CRK88437.1"/>
    </source>
</evidence>
<dbReference type="Proteomes" id="UP000183832">
    <property type="component" value="Unassembled WGS sequence"/>
</dbReference>
<dbReference type="OrthoDB" id="6380398at2759"/>
<dbReference type="InterPro" id="IPR009003">
    <property type="entry name" value="Peptidase_S1_PA"/>
</dbReference>
<keyword evidence="2" id="KW-1185">Reference proteome</keyword>
<dbReference type="SUPFAM" id="SSF50494">
    <property type="entry name" value="Trypsin-like serine proteases"/>
    <property type="match status" value="1"/>
</dbReference>